<dbReference type="STRING" id="1454003.AW10_03396"/>
<keyword evidence="1" id="KW-0812">Transmembrane</keyword>
<evidence type="ECO:0000313" key="3">
    <source>
        <dbReference type="Proteomes" id="UP000021816"/>
    </source>
</evidence>
<dbReference type="AlphaFoldDB" id="A0A011QGG6"/>
<reference evidence="2 3" key="1">
    <citation type="submission" date="2014-02" db="EMBL/GenBank/DDBJ databases">
        <title>Expanding our view of genomic diversity in Candidatus Accumulibacter clades.</title>
        <authorList>
            <person name="Skennerton C.T."/>
            <person name="Barr J.J."/>
            <person name="Slater F.R."/>
            <person name="Bond P.L."/>
            <person name="Tyson G.W."/>
        </authorList>
    </citation>
    <scope>NUCLEOTIDE SEQUENCE [LARGE SCALE GENOMIC DNA]</scope>
    <source>
        <strain evidence="3">BA-92</strain>
    </source>
</reference>
<dbReference type="PATRIC" id="fig|1454003.3.peg.3449"/>
<dbReference type="Proteomes" id="UP000021816">
    <property type="component" value="Unassembled WGS sequence"/>
</dbReference>
<proteinExistence type="predicted"/>
<comment type="caution">
    <text evidence="2">The sequence shown here is derived from an EMBL/GenBank/DDBJ whole genome shotgun (WGS) entry which is preliminary data.</text>
</comment>
<feature type="transmembrane region" description="Helical" evidence="1">
    <location>
        <begin position="12"/>
        <end position="31"/>
    </location>
</feature>
<accession>A0A011QGG6</accession>
<evidence type="ECO:0000256" key="1">
    <source>
        <dbReference type="SAM" id="Phobius"/>
    </source>
</evidence>
<keyword evidence="1" id="KW-1133">Transmembrane helix</keyword>
<gene>
    <name evidence="2" type="ORF">AW10_03396</name>
</gene>
<protein>
    <submittedName>
        <fullName evidence="2">Uncharacterized protein</fullName>
    </submittedName>
</protein>
<sequence length="56" mass="6106">MRHSYPLHLHISTLFLGLILVICGVLTAIAYKLSSELLAERLSASEAHAGILYLAD</sequence>
<name>A0A011QGG6_9PROT</name>
<evidence type="ECO:0000313" key="2">
    <source>
        <dbReference type="EMBL" id="EXI77909.1"/>
    </source>
</evidence>
<dbReference type="EMBL" id="JEMX01000087">
    <property type="protein sequence ID" value="EXI77909.1"/>
    <property type="molecule type" value="Genomic_DNA"/>
</dbReference>
<organism evidence="2 3">
    <name type="scientific">Candidatus Accumulibacter appositus</name>
    <dbReference type="NCBI Taxonomy" id="1454003"/>
    <lineage>
        <taxon>Bacteria</taxon>
        <taxon>Pseudomonadati</taxon>
        <taxon>Pseudomonadota</taxon>
        <taxon>Betaproteobacteria</taxon>
        <taxon>Candidatus Accumulibacter</taxon>
    </lineage>
</organism>
<keyword evidence="1" id="KW-0472">Membrane</keyword>